<gene>
    <name evidence="1" type="ORF">BCY91_12035</name>
</gene>
<dbReference type="Pfam" id="PF13455">
    <property type="entry name" value="MUG113"/>
    <property type="match status" value="1"/>
</dbReference>
<accession>A0A419S1L8</accession>
<dbReference type="OrthoDB" id="647741at2"/>
<sequence>MGQYIFWCSTNGHQDDWFIQATSKDQAVDYFIKNFGYDDEEVKTRQVLLLPESFNLKKASPLTSHKLKRLGFEILLKDSPRIVRYHGRLYKEGSYIENVDFTNELKVYLFKVTGEDYYKIGHTKNIRRRVKQVLGESPYQVTVENYFITPAARQIEKEIRTLFQKFTTAKEWLTLDDWTASIIMVVFDLYRIEFKNNKPSYSPPLYFTALLSELKHLIHLSNYKRKPDNESVIRLQCVYDIVQQLDVEVVIAKTPNMLAKRIKYHEHQIKELHEELLKEHSYWKVGDIAFNNEGEKFLIVEVQAHSYEDEKMEVTARFLLLVKRFLKSGELSKNSFFANSSILKKEKL</sequence>
<proteinExistence type="predicted"/>
<evidence type="ECO:0000313" key="2">
    <source>
        <dbReference type="Proteomes" id="UP000283433"/>
    </source>
</evidence>
<dbReference type="RefSeq" id="WP_120183196.1">
    <property type="nucleotide sequence ID" value="NZ_MBTA01000030.1"/>
</dbReference>
<evidence type="ECO:0000313" key="1">
    <source>
        <dbReference type="EMBL" id="RKD12375.1"/>
    </source>
</evidence>
<protein>
    <recommendedName>
        <fullName evidence="3">GIY-YIG domain-containing protein</fullName>
    </recommendedName>
</protein>
<dbReference type="EMBL" id="MBTA01000030">
    <property type="protein sequence ID" value="RKD12375.1"/>
    <property type="molecule type" value="Genomic_DNA"/>
</dbReference>
<evidence type="ECO:0008006" key="3">
    <source>
        <dbReference type="Google" id="ProtNLM"/>
    </source>
</evidence>
<reference evidence="1 2" key="1">
    <citation type="submission" date="2016-07" db="EMBL/GenBank/DDBJ databases">
        <title>Genome of Pelobium manganitolerans.</title>
        <authorList>
            <person name="Wu S."/>
            <person name="Wang G."/>
        </authorList>
    </citation>
    <scope>NUCLEOTIDE SEQUENCE [LARGE SCALE GENOMIC DNA]</scope>
    <source>
        <strain evidence="1 2">YS-25</strain>
    </source>
</reference>
<keyword evidence="2" id="KW-1185">Reference proteome</keyword>
<dbReference type="Proteomes" id="UP000283433">
    <property type="component" value="Unassembled WGS sequence"/>
</dbReference>
<organism evidence="1 2">
    <name type="scientific">Pelobium manganitolerans</name>
    <dbReference type="NCBI Taxonomy" id="1842495"/>
    <lineage>
        <taxon>Bacteria</taxon>
        <taxon>Pseudomonadati</taxon>
        <taxon>Bacteroidota</taxon>
        <taxon>Sphingobacteriia</taxon>
        <taxon>Sphingobacteriales</taxon>
        <taxon>Sphingobacteriaceae</taxon>
        <taxon>Pelobium</taxon>
    </lineage>
</organism>
<comment type="caution">
    <text evidence="1">The sequence shown here is derived from an EMBL/GenBank/DDBJ whole genome shotgun (WGS) entry which is preliminary data.</text>
</comment>
<name>A0A419S1L8_9SPHI</name>
<dbReference type="AlphaFoldDB" id="A0A419S1L8"/>